<dbReference type="AlphaFoldDB" id="A0A1H1APD6"/>
<evidence type="ECO:0000256" key="1">
    <source>
        <dbReference type="ARBA" id="ARBA00014413"/>
    </source>
</evidence>
<evidence type="ECO:0000256" key="4">
    <source>
        <dbReference type="ARBA" id="ARBA00023004"/>
    </source>
</evidence>
<name>A0A1H1APD6_9BACI</name>
<dbReference type="GO" id="GO:0016491">
    <property type="term" value="F:oxidoreductase activity"/>
    <property type="evidence" value="ECO:0007669"/>
    <property type="project" value="InterPro"/>
</dbReference>
<dbReference type="GO" id="GO:0020037">
    <property type="term" value="F:heme binding"/>
    <property type="evidence" value="ECO:0007669"/>
    <property type="project" value="InterPro"/>
</dbReference>
<evidence type="ECO:0000256" key="5">
    <source>
        <dbReference type="ARBA" id="ARBA00023444"/>
    </source>
</evidence>
<dbReference type="InterPro" id="IPR010644">
    <property type="entry name" value="ChdC/CLD"/>
</dbReference>
<dbReference type="STRING" id="553311.SAMN05216231_1392"/>
<keyword evidence="2" id="KW-0349">Heme</keyword>
<dbReference type="NCBIfam" id="NF008913">
    <property type="entry name" value="PRK12276.1"/>
    <property type="match status" value="1"/>
</dbReference>
<dbReference type="SUPFAM" id="SSF54909">
    <property type="entry name" value="Dimeric alpha+beta barrel"/>
    <property type="match status" value="1"/>
</dbReference>
<protein>
    <recommendedName>
        <fullName evidence="1">Coproheme decarboxylase</fullName>
        <ecNumber evidence="10">1.3.98.5</ecNumber>
    </recommendedName>
    <alternativeName>
        <fullName evidence="6">Coproheme III oxidative decarboxylase</fullName>
    </alternativeName>
    <alternativeName>
        <fullName evidence="7">Hydrogen peroxide-dependent heme synthase</fullName>
    </alternativeName>
</protein>
<reference evidence="11 12" key="1">
    <citation type="submission" date="2016-10" db="EMBL/GenBank/DDBJ databases">
        <authorList>
            <person name="de Groot N.N."/>
        </authorList>
    </citation>
    <scope>NUCLEOTIDE SEQUENCE [LARGE SCALE GENOMIC DNA]</scope>
    <source>
        <strain evidence="11 12">CGMCC 1.10449</strain>
    </source>
</reference>
<comment type="catalytic activity">
    <reaction evidence="8">
        <text>Fe-coproporphyrin III + 2 H2O2 + 2 H(+) = heme b + 2 CO2 + 4 H2O</text>
        <dbReference type="Rhea" id="RHEA:56516"/>
        <dbReference type="ChEBI" id="CHEBI:15377"/>
        <dbReference type="ChEBI" id="CHEBI:15378"/>
        <dbReference type="ChEBI" id="CHEBI:16240"/>
        <dbReference type="ChEBI" id="CHEBI:16526"/>
        <dbReference type="ChEBI" id="CHEBI:60344"/>
        <dbReference type="ChEBI" id="CHEBI:68438"/>
        <dbReference type="EC" id="1.3.98.5"/>
    </reaction>
    <physiologicalReaction direction="left-to-right" evidence="8">
        <dbReference type="Rhea" id="RHEA:56517"/>
    </physiologicalReaction>
</comment>
<dbReference type="RefSeq" id="WP_092492256.1">
    <property type="nucleotide sequence ID" value="NZ_FNKD01000002.1"/>
</dbReference>
<dbReference type="EC" id="1.3.98.5" evidence="10"/>
<keyword evidence="4" id="KW-0408">Iron</keyword>
<evidence type="ECO:0000256" key="8">
    <source>
        <dbReference type="ARBA" id="ARBA00049896"/>
    </source>
</evidence>
<dbReference type="InterPro" id="IPR011008">
    <property type="entry name" value="Dimeric_a/b-barrel"/>
</dbReference>
<comment type="pathway">
    <text evidence="5">Porphyrin-containing compound metabolism.</text>
</comment>
<evidence type="ECO:0000256" key="7">
    <source>
        <dbReference type="ARBA" id="ARBA00030236"/>
    </source>
</evidence>
<evidence type="ECO:0000256" key="6">
    <source>
        <dbReference type="ARBA" id="ARBA00029882"/>
    </source>
</evidence>
<proteinExistence type="predicted"/>
<evidence type="ECO:0000256" key="2">
    <source>
        <dbReference type="ARBA" id="ARBA00022617"/>
    </source>
</evidence>
<comment type="cofactor">
    <cofactor evidence="9">
        <name>Fe-coproporphyrin III</name>
        <dbReference type="ChEBI" id="CHEBI:68438"/>
    </cofactor>
</comment>
<dbReference type="Proteomes" id="UP000199444">
    <property type="component" value="Unassembled WGS sequence"/>
</dbReference>
<accession>A0A1H1APD6</accession>
<dbReference type="GO" id="GO:0046872">
    <property type="term" value="F:metal ion binding"/>
    <property type="evidence" value="ECO:0007669"/>
    <property type="project" value="UniProtKB-KW"/>
</dbReference>
<dbReference type="Gene3D" id="3.30.70.1030">
    <property type="entry name" value="Apc35880, domain 1"/>
    <property type="match status" value="2"/>
</dbReference>
<keyword evidence="3" id="KW-0479">Metal-binding</keyword>
<evidence type="ECO:0000256" key="3">
    <source>
        <dbReference type="ARBA" id="ARBA00022723"/>
    </source>
</evidence>
<organism evidence="11 12">
    <name type="scientific">Virgibacillus salinus</name>
    <dbReference type="NCBI Taxonomy" id="553311"/>
    <lineage>
        <taxon>Bacteria</taxon>
        <taxon>Bacillati</taxon>
        <taxon>Bacillota</taxon>
        <taxon>Bacilli</taxon>
        <taxon>Bacillales</taxon>
        <taxon>Bacillaceae</taxon>
        <taxon>Virgibacillus</taxon>
    </lineage>
</organism>
<evidence type="ECO:0000256" key="10">
    <source>
        <dbReference type="ARBA" id="ARBA00050019"/>
    </source>
</evidence>
<keyword evidence="12" id="KW-1185">Reference proteome</keyword>
<gene>
    <name evidence="11" type="ORF">SAMN05216231_1392</name>
</gene>
<dbReference type="PANTHER" id="PTHR36843">
    <property type="entry name" value="HEME-DEPENDENT PEROXIDASE YWFI-RELATED"/>
    <property type="match status" value="1"/>
</dbReference>
<dbReference type="PANTHER" id="PTHR36843:SF1">
    <property type="entry name" value="COPROHEME DECARBOXYLASE"/>
    <property type="match status" value="1"/>
</dbReference>
<evidence type="ECO:0000256" key="9">
    <source>
        <dbReference type="ARBA" id="ARBA00049935"/>
    </source>
</evidence>
<dbReference type="EMBL" id="FNKD01000002">
    <property type="protein sequence ID" value="SDQ41462.1"/>
    <property type="molecule type" value="Genomic_DNA"/>
</dbReference>
<evidence type="ECO:0000313" key="12">
    <source>
        <dbReference type="Proteomes" id="UP000199444"/>
    </source>
</evidence>
<dbReference type="Pfam" id="PF06778">
    <property type="entry name" value="Chlor_dismutase"/>
    <property type="match status" value="1"/>
</dbReference>
<evidence type="ECO:0000313" key="11">
    <source>
        <dbReference type="EMBL" id="SDQ41462.1"/>
    </source>
</evidence>
<sequence>MVESVTTFDGWYTLHDFRTINWEKWQRATEDERNEALIEFHNLLSEWQIVEGNQEGRHALYSIIGQKADLMIMVLRPTMKDLNKLESQFNKSALAHYTQPVNSYVSIIEKSSYTKRETDPYKDPAMLAKLYPTIPKTQYICFYPMSKLRGEINNWFTLPKEERGRMMFEHIATSKPYTEDIKRIITGSIGFDDYEWGVSLFCDDPLKFKKLIYDTRFDEVSAKYAIFGTFYIGNYLLKEEINTYFEI</sequence>